<evidence type="ECO:0000259" key="5">
    <source>
        <dbReference type="Pfam" id="PF01814"/>
    </source>
</evidence>
<organism evidence="6 7">
    <name type="scientific">Geotalea uraniireducens</name>
    <dbReference type="NCBI Taxonomy" id="351604"/>
    <lineage>
        <taxon>Bacteria</taxon>
        <taxon>Pseudomonadati</taxon>
        <taxon>Thermodesulfobacteriota</taxon>
        <taxon>Desulfuromonadia</taxon>
        <taxon>Geobacterales</taxon>
        <taxon>Geobacteraceae</taxon>
        <taxon>Geotalea</taxon>
    </lineage>
</organism>
<keyword evidence="7" id="KW-1185">Reference proteome</keyword>
<name>A0ABM8EP34_9BACT</name>
<comment type="similarity">
    <text evidence="1">Belongs to the hemerythrin family.</text>
</comment>
<accession>A0ABM8EP34</accession>
<dbReference type="Pfam" id="PF01814">
    <property type="entry name" value="Hemerythrin"/>
    <property type="match status" value="1"/>
</dbReference>
<evidence type="ECO:0000256" key="4">
    <source>
        <dbReference type="ARBA" id="ARBA00023004"/>
    </source>
</evidence>
<dbReference type="InterPro" id="IPR035938">
    <property type="entry name" value="Hemerythrin-like_sf"/>
</dbReference>
<dbReference type="InterPro" id="IPR016131">
    <property type="entry name" value="Haemerythrin_Fe_BS"/>
</dbReference>
<sequence>MAIGWRDDLLTGITEIDNQHKELFRRFGDLLTACNEGRGAAEVSRLYSFLDDYVIDHFKAEERLMREKGYPDYAQHKEQHDFFRRKLTELKKQVRDEGAGVAVVISTNQMMIDWLTRHIEIKDKEYVPFLQA</sequence>
<keyword evidence="3" id="KW-0479">Metal-binding</keyword>
<dbReference type="NCBIfam" id="NF033749">
    <property type="entry name" value="bact_hemeryth"/>
    <property type="match status" value="1"/>
</dbReference>
<protein>
    <submittedName>
        <fullName evidence="6">Hemerythrin</fullName>
    </submittedName>
</protein>
<dbReference type="RefSeq" id="WP_282000455.1">
    <property type="nucleotide sequence ID" value="NZ_AP027151.1"/>
</dbReference>
<evidence type="ECO:0000256" key="1">
    <source>
        <dbReference type="ARBA" id="ARBA00010587"/>
    </source>
</evidence>
<dbReference type="InterPro" id="IPR012312">
    <property type="entry name" value="Hemerythrin-like"/>
</dbReference>
<dbReference type="SUPFAM" id="SSF47188">
    <property type="entry name" value="Hemerythrin-like"/>
    <property type="match status" value="1"/>
</dbReference>
<dbReference type="PROSITE" id="PS00550">
    <property type="entry name" value="HEMERYTHRINS"/>
    <property type="match status" value="1"/>
</dbReference>
<dbReference type="InterPro" id="IPR050669">
    <property type="entry name" value="Hemerythrin"/>
</dbReference>
<evidence type="ECO:0000313" key="6">
    <source>
        <dbReference type="EMBL" id="BDV44349.1"/>
    </source>
</evidence>
<dbReference type="EMBL" id="AP027151">
    <property type="protein sequence ID" value="BDV44349.1"/>
    <property type="molecule type" value="Genomic_DNA"/>
</dbReference>
<gene>
    <name evidence="6" type="ORF">GURASL_32720</name>
</gene>
<proteinExistence type="inferred from homology"/>
<dbReference type="NCBIfam" id="TIGR02481">
    <property type="entry name" value="hemeryth_dom"/>
    <property type="match status" value="1"/>
</dbReference>
<feature type="domain" description="Hemerythrin-like" evidence="5">
    <location>
        <begin position="11"/>
        <end position="130"/>
    </location>
</feature>
<reference evidence="6 7" key="1">
    <citation type="submission" date="2022-12" db="EMBL/GenBank/DDBJ databases">
        <title>Polyphasic characterization of Geotalea uranireducens NIT-SL11 newly isolated from a complex of sewage sludge and microbially reduced graphene oxide.</title>
        <authorList>
            <person name="Xie L."/>
            <person name="Yoshida N."/>
            <person name="Meng L."/>
        </authorList>
    </citation>
    <scope>NUCLEOTIDE SEQUENCE [LARGE SCALE GENOMIC DNA]</scope>
    <source>
        <strain evidence="6 7">NIT-SL11</strain>
    </source>
</reference>
<keyword evidence="2" id="KW-0561">Oxygen transport</keyword>
<evidence type="ECO:0000256" key="2">
    <source>
        <dbReference type="ARBA" id="ARBA00022621"/>
    </source>
</evidence>
<keyword evidence="2" id="KW-0813">Transport</keyword>
<dbReference type="Proteomes" id="UP001317705">
    <property type="component" value="Chromosome"/>
</dbReference>
<dbReference type="PANTHER" id="PTHR37164">
    <property type="entry name" value="BACTERIOHEMERYTHRIN"/>
    <property type="match status" value="1"/>
</dbReference>
<dbReference type="CDD" id="cd12107">
    <property type="entry name" value="Hemerythrin"/>
    <property type="match status" value="1"/>
</dbReference>
<dbReference type="PANTHER" id="PTHR37164:SF1">
    <property type="entry name" value="BACTERIOHEMERYTHRIN"/>
    <property type="match status" value="1"/>
</dbReference>
<dbReference type="Gene3D" id="1.20.120.50">
    <property type="entry name" value="Hemerythrin-like"/>
    <property type="match status" value="1"/>
</dbReference>
<dbReference type="InterPro" id="IPR012827">
    <property type="entry name" value="Hemerythrin_metal-bd"/>
</dbReference>
<evidence type="ECO:0000313" key="7">
    <source>
        <dbReference type="Proteomes" id="UP001317705"/>
    </source>
</evidence>
<evidence type="ECO:0000256" key="3">
    <source>
        <dbReference type="ARBA" id="ARBA00022723"/>
    </source>
</evidence>
<keyword evidence="4" id="KW-0408">Iron</keyword>